<dbReference type="Proteomes" id="UP000327157">
    <property type="component" value="Chromosome 12"/>
</dbReference>
<sequence length="91" mass="10464">MEGGTWRLQNVHQQDAQQGNSFAFQILRRSLQETLHSFRMSVDKDMRNLLIEMLRQFHMQEMEMSNLMNKLGLTRKKTARAAAPAIGLSSG</sequence>
<dbReference type="GO" id="GO:0032467">
    <property type="term" value="P:positive regulation of cytokinesis"/>
    <property type="evidence" value="ECO:0007669"/>
    <property type="project" value="TreeGrafter"/>
</dbReference>
<protein>
    <submittedName>
        <fullName evidence="1">Flocculation protein FLO11-like</fullName>
    </submittedName>
</protein>
<reference evidence="1 2" key="3">
    <citation type="submission" date="2019-11" db="EMBL/GenBank/DDBJ databases">
        <title>A de novo genome assembly of a pear dwarfing rootstock.</title>
        <authorList>
            <person name="Wang F."/>
            <person name="Wang J."/>
            <person name="Li S."/>
            <person name="Zhang Y."/>
            <person name="Fang M."/>
            <person name="Ma L."/>
            <person name="Zhao Y."/>
            <person name="Jiang S."/>
        </authorList>
    </citation>
    <scope>NUCLEOTIDE SEQUENCE [LARGE SCALE GENOMIC DNA]</scope>
    <source>
        <strain evidence="1">S2</strain>
        <tissue evidence="1">Leaf</tissue>
    </source>
</reference>
<evidence type="ECO:0000313" key="2">
    <source>
        <dbReference type="Proteomes" id="UP000327157"/>
    </source>
</evidence>
<dbReference type="GO" id="GO:0010968">
    <property type="term" value="P:regulation of microtubule nucleation"/>
    <property type="evidence" value="ECO:0007669"/>
    <property type="project" value="InterPro"/>
</dbReference>
<evidence type="ECO:0000313" key="1">
    <source>
        <dbReference type="EMBL" id="KAB2630528.1"/>
    </source>
</evidence>
<name>A0A5N5HSL1_9ROSA</name>
<dbReference type="PANTHER" id="PTHR45096:SF1">
    <property type="entry name" value="PROTEIN NEDD1"/>
    <property type="match status" value="1"/>
</dbReference>
<dbReference type="InterPro" id="IPR044621">
    <property type="entry name" value="NEDD1"/>
</dbReference>
<dbReference type="EMBL" id="SMOL01000143">
    <property type="protein sequence ID" value="KAB2630528.1"/>
    <property type="molecule type" value="Genomic_DNA"/>
</dbReference>
<dbReference type="GO" id="GO:0140496">
    <property type="term" value="F:gamma-tubulin complex binding"/>
    <property type="evidence" value="ECO:0007669"/>
    <property type="project" value="InterPro"/>
</dbReference>
<reference evidence="1 2" key="1">
    <citation type="submission" date="2019-09" db="EMBL/GenBank/DDBJ databases">
        <authorList>
            <person name="Ou C."/>
        </authorList>
    </citation>
    <scope>NUCLEOTIDE SEQUENCE [LARGE SCALE GENOMIC DNA]</scope>
    <source>
        <strain evidence="1">S2</strain>
        <tissue evidence="1">Leaf</tissue>
    </source>
</reference>
<dbReference type="AlphaFoldDB" id="A0A5N5HSL1"/>
<dbReference type="GO" id="GO:0060236">
    <property type="term" value="P:regulation of mitotic spindle organization"/>
    <property type="evidence" value="ECO:0007669"/>
    <property type="project" value="TreeGrafter"/>
</dbReference>
<dbReference type="GO" id="GO:0005828">
    <property type="term" value="C:kinetochore microtubule"/>
    <property type="evidence" value="ECO:0007669"/>
    <property type="project" value="TreeGrafter"/>
</dbReference>
<organism evidence="1 2">
    <name type="scientific">Pyrus ussuriensis x Pyrus communis</name>
    <dbReference type="NCBI Taxonomy" id="2448454"/>
    <lineage>
        <taxon>Eukaryota</taxon>
        <taxon>Viridiplantae</taxon>
        <taxon>Streptophyta</taxon>
        <taxon>Embryophyta</taxon>
        <taxon>Tracheophyta</taxon>
        <taxon>Spermatophyta</taxon>
        <taxon>Magnoliopsida</taxon>
        <taxon>eudicotyledons</taxon>
        <taxon>Gunneridae</taxon>
        <taxon>Pentapetalae</taxon>
        <taxon>rosids</taxon>
        <taxon>fabids</taxon>
        <taxon>Rosales</taxon>
        <taxon>Rosaceae</taxon>
        <taxon>Amygdaloideae</taxon>
        <taxon>Maleae</taxon>
        <taxon>Pyrus</taxon>
    </lineage>
</organism>
<comment type="caution">
    <text evidence="1">The sequence shown here is derived from an EMBL/GenBank/DDBJ whole genome shotgun (WGS) entry which is preliminary data.</text>
</comment>
<reference evidence="2" key="2">
    <citation type="submission" date="2019-10" db="EMBL/GenBank/DDBJ databases">
        <title>A de novo genome assembly of a pear dwarfing rootstock.</title>
        <authorList>
            <person name="Wang F."/>
            <person name="Wang J."/>
            <person name="Li S."/>
            <person name="Zhang Y."/>
            <person name="Fang M."/>
            <person name="Ma L."/>
            <person name="Zhao Y."/>
            <person name="Jiang S."/>
        </authorList>
    </citation>
    <scope>NUCLEOTIDE SEQUENCE [LARGE SCALE GENOMIC DNA]</scope>
</reference>
<dbReference type="PANTHER" id="PTHR45096">
    <property type="entry name" value="PROTEIN NEDD1"/>
    <property type="match status" value="1"/>
</dbReference>
<dbReference type="OrthoDB" id="1602884at2759"/>
<keyword evidence="2" id="KW-1185">Reference proteome</keyword>
<dbReference type="GO" id="GO:2000694">
    <property type="term" value="P:regulation of phragmoplast microtubule organization"/>
    <property type="evidence" value="ECO:0007669"/>
    <property type="project" value="TreeGrafter"/>
</dbReference>
<dbReference type="GO" id="GO:0000919">
    <property type="term" value="P:cell plate assembly"/>
    <property type="evidence" value="ECO:0007669"/>
    <property type="project" value="TreeGrafter"/>
</dbReference>
<gene>
    <name evidence="1" type="ORF">D8674_008047</name>
</gene>
<proteinExistence type="predicted"/>
<accession>A0A5N5HSL1</accession>